<name>A0AAV7YTM9_9EUKA</name>
<dbReference type="Proteomes" id="UP001146793">
    <property type="component" value="Unassembled WGS sequence"/>
</dbReference>
<dbReference type="AlphaFoldDB" id="A0AAV7YTM9"/>
<organism evidence="2 4">
    <name type="scientific">Anaeramoeba flamelloides</name>
    <dbReference type="NCBI Taxonomy" id="1746091"/>
    <lineage>
        <taxon>Eukaryota</taxon>
        <taxon>Metamonada</taxon>
        <taxon>Anaeramoebidae</taxon>
        <taxon>Anaeramoeba</taxon>
    </lineage>
</organism>
<accession>A0AAV7YTM9</accession>
<feature type="compositionally biased region" description="Basic residues" evidence="1">
    <location>
        <begin position="8"/>
        <end position="23"/>
    </location>
</feature>
<evidence type="ECO:0008006" key="6">
    <source>
        <dbReference type="Google" id="ProtNLM"/>
    </source>
</evidence>
<protein>
    <recommendedName>
        <fullName evidence="6">Ribosomal protein S18</fullName>
    </recommendedName>
</protein>
<dbReference type="EMBL" id="JANTQA010000048">
    <property type="protein sequence ID" value="KAJ3430764.1"/>
    <property type="molecule type" value="Genomic_DNA"/>
</dbReference>
<gene>
    <name evidence="2" type="ORF">M0812_02436</name>
    <name evidence="3" type="ORF">M0813_17187</name>
</gene>
<keyword evidence="5" id="KW-1185">Reference proteome</keyword>
<reference evidence="3" key="1">
    <citation type="submission" date="2022-08" db="EMBL/GenBank/DDBJ databases">
        <title>Novel sulfate-reducing endosymbionts in the free-living metamonad Anaeramoeba.</title>
        <authorList>
            <person name="Jerlstrom-Hultqvist J."/>
            <person name="Cepicka I."/>
            <person name="Gallot-Lavallee L."/>
            <person name="Salas-Leiva D."/>
            <person name="Curtis B.A."/>
            <person name="Zahonova K."/>
            <person name="Pipaliya S."/>
            <person name="Dacks J."/>
            <person name="Roger A.J."/>
        </authorList>
    </citation>
    <scope>NUCLEOTIDE SEQUENCE</scope>
    <source>
        <strain evidence="3">Schooner1</strain>
    </source>
</reference>
<sequence length="149" mass="17134">MNTTQRIPIKKIKKSKKHKKKQQTKNFYYNSPKINLIVPVPVKKQKKQKKPKKQPLRLSEQAKIELFGILQPSPSLETTNVKKDTTLVLPNIRKVEFDRELLPFSPPNRTSCPVVQDGYFKQRFNKTKGAGIGLLALSSNTSNTMQKKF</sequence>
<evidence type="ECO:0000256" key="1">
    <source>
        <dbReference type="SAM" id="MobiDB-lite"/>
    </source>
</evidence>
<feature type="region of interest" description="Disordered" evidence="1">
    <location>
        <begin position="1"/>
        <end position="25"/>
    </location>
</feature>
<evidence type="ECO:0000313" key="3">
    <source>
        <dbReference type="EMBL" id="KAJ6249303.1"/>
    </source>
</evidence>
<evidence type="ECO:0000313" key="2">
    <source>
        <dbReference type="EMBL" id="KAJ3430764.1"/>
    </source>
</evidence>
<evidence type="ECO:0000313" key="4">
    <source>
        <dbReference type="Proteomes" id="UP001146793"/>
    </source>
</evidence>
<reference evidence="2" key="2">
    <citation type="submission" date="2022-08" db="EMBL/GenBank/DDBJ databases">
        <title>Novel sulphate-reducing endosymbionts in the free-living metamonad Anaeramoeba.</title>
        <authorList>
            <person name="Jerlstrom-Hultqvist J."/>
            <person name="Cepicka I."/>
            <person name="Gallot-Lavallee L."/>
            <person name="Salas-Leiva D."/>
            <person name="Curtis B.A."/>
            <person name="Zahonova K."/>
            <person name="Pipaliya S."/>
            <person name="Dacks J."/>
            <person name="Roger A.J."/>
        </authorList>
    </citation>
    <scope>NUCLEOTIDE SEQUENCE</scope>
    <source>
        <strain evidence="2">Busselton2</strain>
    </source>
</reference>
<dbReference type="EMBL" id="JAOAOG010000101">
    <property type="protein sequence ID" value="KAJ6249303.1"/>
    <property type="molecule type" value="Genomic_DNA"/>
</dbReference>
<comment type="caution">
    <text evidence="2">The sequence shown here is derived from an EMBL/GenBank/DDBJ whole genome shotgun (WGS) entry which is preliminary data.</text>
</comment>
<dbReference type="Proteomes" id="UP001150062">
    <property type="component" value="Unassembled WGS sequence"/>
</dbReference>
<evidence type="ECO:0000313" key="5">
    <source>
        <dbReference type="Proteomes" id="UP001150062"/>
    </source>
</evidence>
<proteinExistence type="predicted"/>